<dbReference type="InterPro" id="IPR016181">
    <property type="entry name" value="Acyl_CoA_acyltransferase"/>
</dbReference>
<accession>A0A963YRP4</accession>
<evidence type="ECO:0000313" key="2">
    <source>
        <dbReference type="EMBL" id="MCB8875367.1"/>
    </source>
</evidence>
<evidence type="ECO:0000259" key="1">
    <source>
        <dbReference type="PROSITE" id="PS51186"/>
    </source>
</evidence>
<dbReference type="Gene3D" id="3.40.630.30">
    <property type="match status" value="1"/>
</dbReference>
<reference evidence="2" key="2">
    <citation type="submission" date="2021-01" db="EMBL/GenBank/DDBJ databases">
        <authorList>
            <person name="Mieszkin S."/>
            <person name="Pouder E."/>
            <person name="Alain K."/>
        </authorList>
    </citation>
    <scope>NUCLEOTIDE SEQUENCE</scope>
    <source>
        <strain evidence="2">HW T2.11</strain>
    </source>
</reference>
<gene>
    <name evidence="2" type="ORF">ASILVAE211_09265</name>
</gene>
<dbReference type="EMBL" id="JAESVB010000003">
    <property type="protein sequence ID" value="MCB8875367.1"/>
    <property type="molecule type" value="Genomic_DNA"/>
</dbReference>
<comment type="caution">
    <text evidence="2">The sequence shown here is derived from an EMBL/GenBank/DDBJ whole genome shotgun (WGS) entry which is preliminary data.</text>
</comment>
<dbReference type="GO" id="GO:0016747">
    <property type="term" value="F:acyltransferase activity, transferring groups other than amino-acyl groups"/>
    <property type="evidence" value="ECO:0007669"/>
    <property type="project" value="InterPro"/>
</dbReference>
<dbReference type="PANTHER" id="PTHR43792:SF1">
    <property type="entry name" value="N-ACETYLTRANSFERASE DOMAIN-CONTAINING PROTEIN"/>
    <property type="match status" value="1"/>
</dbReference>
<proteinExistence type="predicted"/>
<dbReference type="PANTHER" id="PTHR43792">
    <property type="entry name" value="GNAT FAMILY, PUTATIVE (AFU_ORTHOLOGUE AFUA_3G00765)-RELATED-RELATED"/>
    <property type="match status" value="1"/>
</dbReference>
<dbReference type="Proteomes" id="UP000708298">
    <property type="component" value="Unassembled WGS sequence"/>
</dbReference>
<feature type="domain" description="N-acetyltransferase" evidence="1">
    <location>
        <begin position="1"/>
        <end position="155"/>
    </location>
</feature>
<dbReference type="Pfam" id="PF13302">
    <property type="entry name" value="Acetyltransf_3"/>
    <property type="match status" value="1"/>
</dbReference>
<reference evidence="2" key="1">
    <citation type="journal article" date="2021" name="Microorganisms">
        <title>Acidisoma silvae sp. nov. and Acidisomacellulosilytica sp. nov., Two Acidophilic Bacteria Isolated from Decaying Wood, Hydrolyzing Cellulose and Producing Poly-3-hydroxybutyrate.</title>
        <authorList>
            <person name="Mieszkin S."/>
            <person name="Pouder E."/>
            <person name="Uroz S."/>
            <person name="Simon-Colin C."/>
            <person name="Alain K."/>
        </authorList>
    </citation>
    <scope>NUCLEOTIDE SEQUENCE</scope>
    <source>
        <strain evidence="2">HW T2.11</strain>
    </source>
</reference>
<keyword evidence="3" id="KW-1185">Reference proteome</keyword>
<dbReference type="InterPro" id="IPR051531">
    <property type="entry name" value="N-acetyltransferase"/>
</dbReference>
<dbReference type="AlphaFoldDB" id="A0A963YRP4"/>
<protein>
    <submittedName>
        <fullName evidence="2">GNAT family N-acetyltransferase</fullName>
    </submittedName>
</protein>
<organism evidence="2 3">
    <name type="scientific">Acidisoma silvae</name>
    <dbReference type="NCBI Taxonomy" id="2802396"/>
    <lineage>
        <taxon>Bacteria</taxon>
        <taxon>Pseudomonadati</taxon>
        <taxon>Pseudomonadota</taxon>
        <taxon>Alphaproteobacteria</taxon>
        <taxon>Acetobacterales</taxon>
        <taxon>Acidocellaceae</taxon>
        <taxon>Acidisoma</taxon>
    </lineage>
</organism>
<name>A0A963YRP4_9PROT</name>
<sequence length="173" mass="19190">MRPVSGRDAAEIAALKADPREYAMMLGGVRSPEQATEELAADVRAWGAYGIGMWSARDRLTDEFHGIAGIMRRPDGRGMALRFAFETEARGRGYAREAAVAALHFAHERAGISRVIAVARETNAASSMLLTSIGMHEAPELAFTRDDYRMLVFVSEPSLYTVENWHWDRSSQD</sequence>
<dbReference type="PROSITE" id="PS51186">
    <property type="entry name" value="GNAT"/>
    <property type="match status" value="1"/>
</dbReference>
<evidence type="ECO:0000313" key="3">
    <source>
        <dbReference type="Proteomes" id="UP000708298"/>
    </source>
</evidence>
<dbReference type="SUPFAM" id="SSF55729">
    <property type="entry name" value="Acyl-CoA N-acyltransferases (Nat)"/>
    <property type="match status" value="1"/>
</dbReference>
<dbReference type="InterPro" id="IPR000182">
    <property type="entry name" value="GNAT_dom"/>
</dbReference>